<accession>A0A1B0F989</accession>
<dbReference type="GO" id="GO:0001181">
    <property type="term" value="F:RNA polymerase I general transcription initiation factor activity"/>
    <property type="evidence" value="ECO:0007669"/>
    <property type="project" value="InterPro"/>
</dbReference>
<comment type="similarity">
    <text evidence="1">Belongs to the RRN3 family.</text>
</comment>
<sequence>MHTNRKLISLWIPNEPNKDTSLNNEISNELEVIHQLLEKILNVIPMVFDAILDAIESLFPYYKRSSYIIYIHNLLKLLEYKPIFTEYIIRLLMEKLAILDVDAPRREIEDLESDDDNEESE</sequence>
<keyword evidence="3" id="KW-1185">Reference proteome</keyword>
<protein>
    <submittedName>
        <fullName evidence="2">Uncharacterized protein</fullName>
    </submittedName>
</protein>
<dbReference type="GO" id="GO:0001042">
    <property type="term" value="F:RNA polymerase I core binding"/>
    <property type="evidence" value="ECO:0007669"/>
    <property type="project" value="TreeGrafter"/>
</dbReference>
<dbReference type="AlphaFoldDB" id="A0A1B0F989"/>
<dbReference type="EMBL" id="CCAG010013973">
    <property type="status" value="NOT_ANNOTATED_CDS"/>
    <property type="molecule type" value="Genomic_DNA"/>
</dbReference>
<dbReference type="EnsemblMetazoa" id="GMOY000053-RA">
    <property type="protein sequence ID" value="GMOY000053-PA"/>
    <property type="gene ID" value="GMOY000053"/>
</dbReference>
<evidence type="ECO:0000256" key="1">
    <source>
        <dbReference type="ARBA" id="ARBA00010098"/>
    </source>
</evidence>
<proteinExistence type="inferred from homology"/>
<dbReference type="PANTHER" id="PTHR12790:SF0">
    <property type="entry name" value="RNA POLYMERASE I-SPECIFIC TRANSCRIPTION INITIATION FACTOR RRN3-RELATED"/>
    <property type="match status" value="1"/>
</dbReference>
<dbReference type="STRING" id="37546.A0A1B0F989"/>
<organism evidence="2 3">
    <name type="scientific">Glossina morsitans morsitans</name>
    <name type="common">Savannah tsetse fly</name>
    <dbReference type="NCBI Taxonomy" id="37546"/>
    <lineage>
        <taxon>Eukaryota</taxon>
        <taxon>Metazoa</taxon>
        <taxon>Ecdysozoa</taxon>
        <taxon>Arthropoda</taxon>
        <taxon>Hexapoda</taxon>
        <taxon>Insecta</taxon>
        <taxon>Pterygota</taxon>
        <taxon>Neoptera</taxon>
        <taxon>Endopterygota</taxon>
        <taxon>Diptera</taxon>
        <taxon>Brachycera</taxon>
        <taxon>Muscomorpha</taxon>
        <taxon>Hippoboscoidea</taxon>
        <taxon>Glossinidae</taxon>
        <taxon>Glossina</taxon>
    </lineage>
</organism>
<dbReference type="InterPro" id="IPR007991">
    <property type="entry name" value="RNA_pol_I_trans_ini_fac_RRN3"/>
</dbReference>
<dbReference type="Proteomes" id="UP000092444">
    <property type="component" value="Unassembled WGS sequence"/>
</dbReference>
<dbReference type="GO" id="GO:0005634">
    <property type="term" value="C:nucleus"/>
    <property type="evidence" value="ECO:0007669"/>
    <property type="project" value="TreeGrafter"/>
</dbReference>
<dbReference type="Pfam" id="PF05327">
    <property type="entry name" value="RRN3"/>
    <property type="match status" value="1"/>
</dbReference>
<name>A0A1B0F989_GLOMM</name>
<evidence type="ECO:0000313" key="3">
    <source>
        <dbReference type="Proteomes" id="UP000092444"/>
    </source>
</evidence>
<reference evidence="2" key="1">
    <citation type="submission" date="2020-05" db="UniProtKB">
        <authorList>
            <consortium name="EnsemblMetazoa"/>
        </authorList>
    </citation>
    <scope>IDENTIFICATION</scope>
    <source>
        <strain evidence="2">Yale</strain>
    </source>
</reference>
<dbReference type="PANTHER" id="PTHR12790">
    <property type="entry name" value="TRANSCRIPTION INITIATION FACTOR IA RRN3"/>
    <property type="match status" value="1"/>
</dbReference>
<evidence type="ECO:0000313" key="2">
    <source>
        <dbReference type="EnsemblMetazoa" id="GMOY000053-PA"/>
    </source>
</evidence>
<dbReference type="VEuPathDB" id="VectorBase:GMOY000053"/>
<dbReference type="GO" id="GO:0006361">
    <property type="term" value="P:transcription initiation at RNA polymerase I promoter"/>
    <property type="evidence" value="ECO:0007669"/>
    <property type="project" value="InterPro"/>
</dbReference>